<organism evidence="1 2">
    <name type="scientific">Xanthomonas prunicola</name>
    <dbReference type="NCBI Taxonomy" id="2053930"/>
    <lineage>
        <taxon>Bacteria</taxon>
        <taxon>Pseudomonadati</taxon>
        <taxon>Pseudomonadota</taxon>
        <taxon>Gammaproteobacteria</taxon>
        <taxon>Lysobacterales</taxon>
        <taxon>Lysobacteraceae</taxon>
        <taxon>Xanthomonas</taxon>
    </lineage>
</organism>
<dbReference type="Proteomes" id="UP001058381">
    <property type="component" value="Chromosome"/>
</dbReference>
<dbReference type="AlphaFoldDB" id="A0A9Q9MQ24"/>
<dbReference type="GeneID" id="75152282"/>
<proteinExistence type="predicted"/>
<name>A0A9Q9MQ24_9XANT</name>
<dbReference type="EMBL" id="CP096142">
    <property type="protein sequence ID" value="UXA63898.1"/>
    <property type="molecule type" value="Genomic_DNA"/>
</dbReference>
<reference evidence="1" key="1">
    <citation type="submission" date="2022-04" db="EMBL/GenBank/DDBJ databases">
        <title>Xanthomonas prunicola pv. tritici, a pathogen causing a previously unreported foliar disease of wheat.</title>
        <authorList>
            <person name="Clavijo F."/>
            <person name="Curland R.D."/>
            <person name="Dill-Macky R."/>
            <person name="Pereyra S."/>
            <person name="Roman-Reyna V."/>
            <person name="Siri M.I."/>
        </authorList>
    </citation>
    <scope>NUCLEOTIDE SEQUENCE</scope>
    <source>
        <strain evidence="1">CIX249</strain>
    </source>
</reference>
<dbReference type="RefSeq" id="WP_252161732.1">
    <property type="nucleotide sequence ID" value="NZ_CP094827.1"/>
</dbReference>
<gene>
    <name evidence="1" type="ORF">M0D43_12970</name>
</gene>
<protein>
    <submittedName>
        <fullName evidence="1">Uncharacterized protein</fullName>
    </submittedName>
</protein>
<sequence length="118" mass="14073">MSYDLDFWKYKPGIWLDHQFVYERLTEGEHVEGLEELPIEMMLSRLEELFSDGWAQLDVLHYESDDRGVFQIFTTAQFFRVDCYEMSSEDMNRFIDLGKEFGCPLYDPQVETRYDGNG</sequence>
<accession>A0A9Q9MQ24</accession>
<evidence type="ECO:0000313" key="1">
    <source>
        <dbReference type="EMBL" id="UXA63898.1"/>
    </source>
</evidence>
<evidence type="ECO:0000313" key="2">
    <source>
        <dbReference type="Proteomes" id="UP001058381"/>
    </source>
</evidence>